<dbReference type="SUPFAM" id="SSF52540">
    <property type="entry name" value="P-loop containing nucleoside triphosphate hydrolases"/>
    <property type="match status" value="1"/>
</dbReference>
<comment type="caution">
    <text evidence="4">The sequence shown here is derived from an EMBL/GenBank/DDBJ whole genome shotgun (WGS) entry which is preliminary data.</text>
</comment>
<keyword evidence="1 3" id="KW-0547">Nucleotide-binding</keyword>
<dbReference type="GeneID" id="70293239"/>
<name>A0A9P8CPM7_9HYPO</name>
<reference evidence="4" key="1">
    <citation type="journal article" date="2021" name="IMA Fungus">
        <title>Genomic characterization of three marine fungi, including Emericellopsis atlantica sp. nov. with signatures of a generalist lifestyle and marine biomass degradation.</title>
        <authorList>
            <person name="Hagestad O.C."/>
            <person name="Hou L."/>
            <person name="Andersen J.H."/>
            <person name="Hansen E.H."/>
            <person name="Altermark B."/>
            <person name="Li C."/>
            <person name="Kuhnert E."/>
            <person name="Cox R.J."/>
            <person name="Crous P.W."/>
            <person name="Spatafora J.W."/>
            <person name="Lail K."/>
            <person name="Amirebrahimi M."/>
            <person name="Lipzen A."/>
            <person name="Pangilinan J."/>
            <person name="Andreopoulos W."/>
            <person name="Hayes R.D."/>
            <person name="Ng V."/>
            <person name="Grigoriev I.V."/>
            <person name="Jackson S.A."/>
            <person name="Sutton T.D.S."/>
            <person name="Dobson A.D.W."/>
            <person name="Rama T."/>
        </authorList>
    </citation>
    <scope>NUCLEOTIDE SEQUENCE</scope>
    <source>
        <strain evidence="4">TS7</strain>
    </source>
</reference>
<dbReference type="Gene3D" id="3.40.50.300">
    <property type="entry name" value="P-loop containing nucleotide triphosphate hydrolases"/>
    <property type="match status" value="1"/>
</dbReference>
<dbReference type="OrthoDB" id="3524701at2759"/>
<organism evidence="4 5">
    <name type="scientific">Emericellopsis atlantica</name>
    <dbReference type="NCBI Taxonomy" id="2614577"/>
    <lineage>
        <taxon>Eukaryota</taxon>
        <taxon>Fungi</taxon>
        <taxon>Dikarya</taxon>
        <taxon>Ascomycota</taxon>
        <taxon>Pezizomycotina</taxon>
        <taxon>Sordariomycetes</taxon>
        <taxon>Hypocreomycetidae</taxon>
        <taxon>Hypocreales</taxon>
        <taxon>Bionectriaceae</taxon>
        <taxon>Emericellopsis</taxon>
    </lineage>
</organism>
<evidence type="ECO:0000256" key="1">
    <source>
        <dbReference type="ARBA" id="ARBA00022741"/>
    </source>
</evidence>
<dbReference type="GO" id="GO:0005525">
    <property type="term" value="F:GTP binding"/>
    <property type="evidence" value="ECO:0007669"/>
    <property type="project" value="UniProtKB-KW"/>
</dbReference>
<dbReference type="InterPro" id="IPR006689">
    <property type="entry name" value="Small_GTPase_ARF/SAR"/>
</dbReference>
<sequence length="201" mass="22361">MIMATKTLTVLGDEKAGKKTLIGSLIYKCGLELTQLEALEREGVSQLNEIVPFYEKSSRVLSFYAPSGRIVVEIIESKEPDLAFWVLDAAASMNWRSSAEELRSLLSSGTLQPRERLLILVNKIDGRDLVGWSEHTFTEVVRTFSAANLKTDRAYILPISSLKGDNILGPLEGYSWMNDQSASHPSSSVHVSERSLMDLLR</sequence>
<gene>
    <name evidence="4" type="ORF">F5Z01DRAFT_638061</name>
</gene>
<evidence type="ECO:0000313" key="4">
    <source>
        <dbReference type="EMBL" id="KAG9252901.1"/>
    </source>
</evidence>
<dbReference type="GO" id="GO:0003924">
    <property type="term" value="F:GTPase activity"/>
    <property type="evidence" value="ECO:0007669"/>
    <property type="project" value="InterPro"/>
</dbReference>
<accession>A0A9P8CPM7</accession>
<protein>
    <submittedName>
        <fullName evidence="4">Uncharacterized protein</fullName>
    </submittedName>
</protein>
<dbReference type="RefSeq" id="XP_046116825.1">
    <property type="nucleotide sequence ID" value="XM_046262336.1"/>
</dbReference>
<dbReference type="AlphaFoldDB" id="A0A9P8CPM7"/>
<keyword evidence="5" id="KW-1185">Reference proteome</keyword>
<dbReference type="EMBL" id="MU251260">
    <property type="protein sequence ID" value="KAG9252901.1"/>
    <property type="molecule type" value="Genomic_DNA"/>
</dbReference>
<evidence type="ECO:0000313" key="5">
    <source>
        <dbReference type="Proteomes" id="UP000887229"/>
    </source>
</evidence>
<evidence type="ECO:0000256" key="3">
    <source>
        <dbReference type="PIRSR" id="PIRSR606689-1"/>
    </source>
</evidence>
<proteinExistence type="predicted"/>
<keyword evidence="2 3" id="KW-0342">GTP-binding</keyword>
<evidence type="ECO:0000256" key="2">
    <source>
        <dbReference type="ARBA" id="ARBA00023134"/>
    </source>
</evidence>
<feature type="binding site" evidence="3">
    <location>
        <begin position="122"/>
        <end position="125"/>
    </location>
    <ligand>
        <name>GTP</name>
        <dbReference type="ChEBI" id="CHEBI:37565"/>
    </ligand>
</feature>
<dbReference type="Proteomes" id="UP000887229">
    <property type="component" value="Unassembled WGS sequence"/>
</dbReference>
<dbReference type="Pfam" id="PF00025">
    <property type="entry name" value="Arf"/>
    <property type="match status" value="1"/>
</dbReference>
<dbReference type="InterPro" id="IPR027417">
    <property type="entry name" value="P-loop_NTPase"/>
</dbReference>